<dbReference type="AlphaFoldDB" id="A0A348AYR4"/>
<dbReference type="SUPFAM" id="SSF50193">
    <property type="entry name" value="Ribosomal protein L14"/>
    <property type="match status" value="1"/>
</dbReference>
<name>A0A348AYR4_9EUKA</name>
<dbReference type="Gene3D" id="2.40.150.20">
    <property type="entry name" value="Ribosomal protein L14"/>
    <property type="match status" value="1"/>
</dbReference>
<accession>A0A348AYR4</accession>
<protein>
    <submittedName>
        <fullName evidence="5">Ribosomal protein L14</fullName>
    </submittedName>
</protein>
<keyword evidence="2 4" id="KW-0689">Ribosomal protein</keyword>
<dbReference type="InterPro" id="IPR005745">
    <property type="entry name" value="Ribosomal_uL14_bac-type"/>
</dbReference>
<dbReference type="PANTHER" id="PTHR11761:SF3">
    <property type="entry name" value="LARGE RIBOSOMAL SUBUNIT PROTEIN UL14M"/>
    <property type="match status" value="1"/>
</dbReference>
<dbReference type="GO" id="GO:0005762">
    <property type="term" value="C:mitochondrial large ribosomal subunit"/>
    <property type="evidence" value="ECO:0007669"/>
    <property type="project" value="TreeGrafter"/>
</dbReference>
<dbReference type="GO" id="GO:0070180">
    <property type="term" value="F:large ribosomal subunit rRNA binding"/>
    <property type="evidence" value="ECO:0007669"/>
    <property type="project" value="TreeGrafter"/>
</dbReference>
<organism evidence="5">
    <name type="scientific">Ophirina amphinema</name>
    <dbReference type="NCBI Taxonomy" id="2108040"/>
    <lineage>
        <taxon>Eukaryota</taxon>
        <taxon>Discoba</taxon>
        <taxon>Jakobida</taxon>
        <taxon>Ophirinina</taxon>
        <taxon>Ophirinidae</taxon>
        <taxon>Ophirina</taxon>
    </lineage>
</organism>
<dbReference type="SMART" id="SM01374">
    <property type="entry name" value="Ribosomal_L14"/>
    <property type="match status" value="1"/>
</dbReference>
<geneLocation type="mitochondrion" evidence="5"/>
<dbReference type="NCBIfam" id="TIGR01067">
    <property type="entry name" value="rplN_bact"/>
    <property type="match status" value="1"/>
</dbReference>
<dbReference type="InterPro" id="IPR036853">
    <property type="entry name" value="Ribosomal_uL14_sf"/>
</dbReference>
<dbReference type="GO" id="GO:0006412">
    <property type="term" value="P:translation"/>
    <property type="evidence" value="ECO:0007669"/>
    <property type="project" value="InterPro"/>
</dbReference>
<dbReference type="CDD" id="cd00337">
    <property type="entry name" value="Ribosomal_uL14"/>
    <property type="match status" value="1"/>
</dbReference>
<proteinExistence type="inferred from homology"/>
<evidence type="ECO:0000256" key="3">
    <source>
        <dbReference type="ARBA" id="ARBA00023274"/>
    </source>
</evidence>
<evidence type="ECO:0000313" key="5">
    <source>
        <dbReference type="EMBL" id="BBD14132.1"/>
    </source>
</evidence>
<comment type="similarity">
    <text evidence="1 4">Belongs to the universal ribosomal protein uL14 family.</text>
</comment>
<dbReference type="InterPro" id="IPR000218">
    <property type="entry name" value="Ribosomal_uL14"/>
</dbReference>
<sequence>MIQVQSYLKVVDNSGAKLSQCIKVLGGSKRRYASVGDTVVVAIKSVVPGRRIKKGEVRLALIVRTRGCSRRVDGFSVKFDENAVILLGDSGMPIGTRIFGPISSLVARKKYPRVYSLSSKVI</sequence>
<gene>
    <name evidence="5" type="primary">rpl14</name>
</gene>
<dbReference type="HAMAP" id="MF_01367">
    <property type="entry name" value="Ribosomal_uL14"/>
    <property type="match status" value="1"/>
</dbReference>
<keyword evidence="3 4" id="KW-0687">Ribonucleoprotein</keyword>
<dbReference type="Pfam" id="PF00238">
    <property type="entry name" value="Ribosomal_L14"/>
    <property type="match status" value="1"/>
</dbReference>
<dbReference type="PANTHER" id="PTHR11761">
    <property type="entry name" value="50S/60S RIBOSOMAL PROTEIN L14/L23"/>
    <property type="match status" value="1"/>
</dbReference>
<dbReference type="EMBL" id="LC369600">
    <property type="protein sequence ID" value="BBD14132.1"/>
    <property type="molecule type" value="Genomic_DNA"/>
</dbReference>
<keyword evidence="5" id="KW-0496">Mitochondrion</keyword>
<evidence type="ECO:0000256" key="1">
    <source>
        <dbReference type="ARBA" id="ARBA00010745"/>
    </source>
</evidence>
<reference evidence="5" key="1">
    <citation type="journal article" date="2018" name="Sci. Rep.">
        <title>Ophirina amphinema n. gen., n. sp., a New Deeply Branching Discobid with Phylogenetic Affinity to Jakobids.</title>
        <authorList>
            <person name="Yabuki A."/>
            <person name="Gyaltshen Y."/>
            <person name="Heiss A.A."/>
            <person name="Fujikura K."/>
            <person name="Kim E."/>
        </authorList>
    </citation>
    <scope>NUCLEOTIDE SEQUENCE</scope>
    <source>
        <strain evidence="5">JB</strain>
    </source>
</reference>
<evidence type="ECO:0000256" key="4">
    <source>
        <dbReference type="RuleBase" id="RU003949"/>
    </source>
</evidence>
<dbReference type="GO" id="GO:0003735">
    <property type="term" value="F:structural constituent of ribosome"/>
    <property type="evidence" value="ECO:0007669"/>
    <property type="project" value="InterPro"/>
</dbReference>
<evidence type="ECO:0000256" key="2">
    <source>
        <dbReference type="ARBA" id="ARBA00022980"/>
    </source>
</evidence>